<dbReference type="SMART" id="SM00487">
    <property type="entry name" value="DEXDc"/>
    <property type="match status" value="1"/>
</dbReference>
<dbReference type="SMART" id="SM00490">
    <property type="entry name" value="HELICc"/>
    <property type="match status" value="1"/>
</dbReference>
<evidence type="ECO:0000256" key="1">
    <source>
        <dbReference type="ARBA" id="ARBA00022801"/>
    </source>
</evidence>
<organism evidence="6 7">
    <name type="scientific">Sulfidibacter corallicola</name>
    <dbReference type="NCBI Taxonomy" id="2818388"/>
    <lineage>
        <taxon>Bacteria</taxon>
        <taxon>Pseudomonadati</taxon>
        <taxon>Acidobacteriota</taxon>
        <taxon>Holophagae</taxon>
        <taxon>Acanthopleuribacterales</taxon>
        <taxon>Acanthopleuribacteraceae</taxon>
        <taxon>Sulfidibacter</taxon>
    </lineage>
</organism>
<dbReference type="InterPro" id="IPR049730">
    <property type="entry name" value="SNF2/RAD54-like_C"/>
</dbReference>
<dbReference type="Gene3D" id="3.40.50.10810">
    <property type="entry name" value="Tandem AAA-ATPase domain"/>
    <property type="match status" value="1"/>
</dbReference>
<keyword evidence="6" id="KW-0067">ATP-binding</keyword>
<keyword evidence="6" id="KW-0547">Nucleotide-binding</keyword>
<dbReference type="PROSITE" id="PS50966">
    <property type="entry name" value="ZF_SWIM"/>
    <property type="match status" value="1"/>
</dbReference>
<gene>
    <name evidence="6" type="ORF">J3U87_09365</name>
</gene>
<dbReference type="CDD" id="cd18012">
    <property type="entry name" value="DEXQc_arch_SWI2_SNF2"/>
    <property type="match status" value="1"/>
</dbReference>
<feature type="domain" description="SWIM-type" evidence="3">
    <location>
        <begin position="52"/>
        <end position="92"/>
    </location>
</feature>
<evidence type="ECO:0000256" key="2">
    <source>
        <dbReference type="PROSITE-ProRule" id="PRU00325"/>
    </source>
</evidence>
<dbReference type="InterPro" id="IPR001650">
    <property type="entry name" value="Helicase_C-like"/>
</dbReference>
<dbReference type="GO" id="GO:0004386">
    <property type="term" value="F:helicase activity"/>
    <property type="evidence" value="ECO:0007669"/>
    <property type="project" value="UniProtKB-KW"/>
</dbReference>
<dbReference type="AlphaFoldDB" id="A0A8A4TU89"/>
<keyword evidence="2" id="KW-0862">Zinc</keyword>
<accession>A0A8A4TU89</accession>
<proteinExistence type="predicted"/>
<dbReference type="SUPFAM" id="SSF52540">
    <property type="entry name" value="P-loop containing nucleoside triphosphate hydrolases"/>
    <property type="match status" value="2"/>
</dbReference>
<protein>
    <submittedName>
        <fullName evidence="6">DEAD/DEAH box helicase</fullName>
    </submittedName>
</protein>
<dbReference type="KEGG" id="scor:J3U87_09365"/>
<dbReference type="PROSITE" id="PS51194">
    <property type="entry name" value="HELICASE_CTER"/>
    <property type="match status" value="1"/>
</dbReference>
<sequence>MLENRVNALSEFLKVVPETLYLRGRIYLSHYKIEDRGEQINAKLRTEDSGQLDLRFDFDDKVYNITGAYCSCENARRGSVCQHICGLAARLVDDHLLKGKKQNTLDFLDKHLNLPAFENAQFRLTVDLEESATSLEPVVKIRKFIREGTFGSGRRFTANDSYKFTQGDPSDQNLLDYIRTFRQVFFYSNYEPHQRYNWGFWLSLLGHPRVGIEDRSIRVKTAQINLELVSGEDEYRLVVSHGPETPPDIRYFEVDGGLLGLDVNNGELLVCQVDKLRRAILLEVHQFKPVMKRPELLDNIARLERLQAYFDLTLPEDLAGIIQKIDPHLTLLLDLQMGKGFSISPRVAYEGAEARLVPGAPGQYLSTGRDVVIERVPEQEHDLLRDFLDRFPYEEEPDRNGEIVVADLERALVLIEWLKDQDSWRLEWLRTEPRIHQIAQVSGLRVQVDSNAWLKIHLMADDKTFSIQHFPEDDFHLAGTEYVAVGEGEWIQIDQQLRQQLNQLKMAVYQEDQAMKLKKAALAVLAEMENLSWEGDSKWLEKIGEWRGKNDDKYIPSKRLKADLRKYQVEGYRWLRRMSELGVGACLADDMGLGKTVQALAVLIDRIKQGPVLVVAPASVGFNWKEEVQRFAPDLRPLLYAEGRRNKSLARLKAGDVVIISYALVLKDINKLNEVRWGTLVLDEAQFIKNALSQTAIAVSQLNRDWTLALTGTPLENHLGELWSIFRMLNPDLLGSWESFRKNYVAPIEKGRDPQKLESLRRLIRPFILRRTKQNVLEDLPERSDIILKVELGDAQRAKYESERNRVLSQLDEVDEKIRFKLLAAITRLRQIACHPGLCEERYKGDSAKLKIFSELVEELVSESHRVLVFSQFTSFLALIARELNRIHVPHVMMTGETPVKHRQAIIKRFQEGEVPIFLVSLRAGGTGLNLTHANYVIHMDPWWNPAVEEQATDRAHRIGQTQAVTVYRLVASNTIEEAILNIHTRKRDLVQSLLEGQESVSKLSIQDLVSLIKGQEFD</sequence>
<keyword evidence="1" id="KW-0378">Hydrolase</keyword>
<dbReference type="EMBL" id="CP071793">
    <property type="protein sequence ID" value="QTD52671.1"/>
    <property type="molecule type" value="Genomic_DNA"/>
</dbReference>
<dbReference type="InterPro" id="IPR014001">
    <property type="entry name" value="Helicase_ATP-bd"/>
</dbReference>
<evidence type="ECO:0000313" key="6">
    <source>
        <dbReference type="EMBL" id="QTD52671.1"/>
    </source>
</evidence>
<keyword evidence="2" id="KW-0479">Metal-binding</keyword>
<dbReference type="InterPro" id="IPR000330">
    <property type="entry name" value="SNF2_N"/>
</dbReference>
<keyword evidence="7" id="KW-1185">Reference proteome</keyword>
<dbReference type="Pfam" id="PF00271">
    <property type="entry name" value="Helicase_C"/>
    <property type="match status" value="1"/>
</dbReference>
<dbReference type="CDD" id="cd18793">
    <property type="entry name" value="SF2_C_SNF"/>
    <property type="match status" value="1"/>
</dbReference>
<evidence type="ECO:0000259" key="5">
    <source>
        <dbReference type="PROSITE" id="PS51194"/>
    </source>
</evidence>
<keyword evidence="6" id="KW-0347">Helicase</keyword>
<dbReference type="RefSeq" id="WP_237382775.1">
    <property type="nucleotide sequence ID" value="NZ_CP071793.1"/>
</dbReference>
<dbReference type="GO" id="GO:0008270">
    <property type="term" value="F:zinc ion binding"/>
    <property type="evidence" value="ECO:0007669"/>
    <property type="project" value="UniProtKB-KW"/>
</dbReference>
<evidence type="ECO:0000259" key="3">
    <source>
        <dbReference type="PROSITE" id="PS50966"/>
    </source>
</evidence>
<dbReference type="InterPro" id="IPR007527">
    <property type="entry name" value="Znf_SWIM"/>
</dbReference>
<feature type="domain" description="Helicase C-terminal" evidence="5">
    <location>
        <begin position="852"/>
        <end position="1010"/>
    </location>
</feature>
<dbReference type="PANTHER" id="PTHR10799">
    <property type="entry name" value="SNF2/RAD54 HELICASE FAMILY"/>
    <property type="match status" value="1"/>
</dbReference>
<feature type="domain" description="Helicase ATP-binding" evidence="4">
    <location>
        <begin position="576"/>
        <end position="732"/>
    </location>
</feature>
<dbReference type="InterPro" id="IPR027417">
    <property type="entry name" value="P-loop_NTPase"/>
</dbReference>
<dbReference type="Gene3D" id="3.40.50.300">
    <property type="entry name" value="P-loop containing nucleotide triphosphate hydrolases"/>
    <property type="match status" value="1"/>
</dbReference>
<dbReference type="GO" id="GO:0005524">
    <property type="term" value="F:ATP binding"/>
    <property type="evidence" value="ECO:0007669"/>
    <property type="project" value="InterPro"/>
</dbReference>
<evidence type="ECO:0000259" key="4">
    <source>
        <dbReference type="PROSITE" id="PS51192"/>
    </source>
</evidence>
<dbReference type="PROSITE" id="PS51192">
    <property type="entry name" value="HELICASE_ATP_BIND_1"/>
    <property type="match status" value="1"/>
</dbReference>
<name>A0A8A4TU89_SULCO</name>
<keyword evidence="2" id="KW-0863">Zinc-finger</keyword>
<dbReference type="GO" id="GO:0016787">
    <property type="term" value="F:hydrolase activity"/>
    <property type="evidence" value="ECO:0007669"/>
    <property type="project" value="UniProtKB-KW"/>
</dbReference>
<dbReference type="InterPro" id="IPR038718">
    <property type="entry name" value="SNF2-like_sf"/>
</dbReference>
<evidence type="ECO:0000313" key="7">
    <source>
        <dbReference type="Proteomes" id="UP000663929"/>
    </source>
</evidence>
<reference evidence="6" key="1">
    <citation type="submission" date="2021-03" db="EMBL/GenBank/DDBJ databases">
        <title>Acanthopleuribacteraceae sp. M133.</title>
        <authorList>
            <person name="Wang G."/>
        </authorList>
    </citation>
    <scope>NUCLEOTIDE SEQUENCE</scope>
    <source>
        <strain evidence="6">M133</strain>
    </source>
</reference>
<dbReference type="Proteomes" id="UP000663929">
    <property type="component" value="Chromosome"/>
</dbReference>
<dbReference type="Pfam" id="PF00176">
    <property type="entry name" value="SNF2-rel_dom"/>
    <property type="match status" value="1"/>
</dbReference>